<feature type="compositionally biased region" description="Basic residues" evidence="1">
    <location>
        <begin position="89"/>
        <end position="104"/>
    </location>
</feature>
<feature type="compositionally biased region" description="Polar residues" evidence="1">
    <location>
        <begin position="52"/>
        <end position="65"/>
    </location>
</feature>
<comment type="caution">
    <text evidence="2">The sequence shown here is derived from an EMBL/GenBank/DDBJ whole genome shotgun (WGS) entry which is preliminary data.</text>
</comment>
<reference evidence="2 3" key="1">
    <citation type="submission" date="2017-12" db="EMBL/GenBank/DDBJ databases">
        <title>Comparative genomics of Botrytis spp.</title>
        <authorList>
            <person name="Valero-Jimenez C.A."/>
            <person name="Tapia P."/>
            <person name="Veloso J."/>
            <person name="Silva-Moreno E."/>
            <person name="Staats M."/>
            <person name="Valdes J.H."/>
            <person name="Van Kan J.A.L."/>
        </authorList>
    </citation>
    <scope>NUCLEOTIDE SEQUENCE [LARGE SCALE GENOMIC DNA]</scope>
    <source>
        <strain evidence="2 3">Bt9001</strain>
    </source>
</reference>
<evidence type="ECO:0000256" key="1">
    <source>
        <dbReference type="SAM" id="MobiDB-lite"/>
    </source>
</evidence>
<keyword evidence="3" id="KW-1185">Reference proteome</keyword>
<feature type="compositionally biased region" description="Polar residues" evidence="1">
    <location>
        <begin position="210"/>
        <end position="229"/>
    </location>
</feature>
<organism evidence="2 3">
    <name type="scientific">Botrytis tulipae</name>
    <dbReference type="NCBI Taxonomy" id="87230"/>
    <lineage>
        <taxon>Eukaryota</taxon>
        <taxon>Fungi</taxon>
        <taxon>Dikarya</taxon>
        <taxon>Ascomycota</taxon>
        <taxon>Pezizomycotina</taxon>
        <taxon>Leotiomycetes</taxon>
        <taxon>Helotiales</taxon>
        <taxon>Sclerotiniaceae</taxon>
        <taxon>Botrytis</taxon>
    </lineage>
</organism>
<evidence type="ECO:0000313" key="3">
    <source>
        <dbReference type="Proteomes" id="UP000297777"/>
    </source>
</evidence>
<dbReference type="OrthoDB" id="3551189at2759"/>
<dbReference type="EMBL" id="PQXH01000118">
    <property type="protein sequence ID" value="TGO11064.1"/>
    <property type="molecule type" value="Genomic_DNA"/>
</dbReference>
<feature type="compositionally biased region" description="Polar residues" evidence="1">
    <location>
        <begin position="171"/>
        <end position="196"/>
    </location>
</feature>
<proteinExistence type="predicted"/>
<evidence type="ECO:0000313" key="2">
    <source>
        <dbReference type="EMBL" id="TGO11064.1"/>
    </source>
</evidence>
<dbReference type="AlphaFoldDB" id="A0A4Z1EF48"/>
<accession>A0A4Z1EF48</accession>
<name>A0A4Z1EF48_9HELO</name>
<sequence>MSTTDGELMSLEELERLMDEQEMNNTMATTASASTTITPSTVTTIATATASNDISEASNEKSSGATFLKEPYKDQQTPSLPANTFGAKMSKRSGTRAKERKAKSAQKLSKIPVYITENREAHQSYSMERVPWTDQHDKERTAAYFDDASLARQAVSLSFDDSEGSGAISPPATSMANALNSIPTKPLAPNSSSEQPNAKLFAPTTLGRGKSTSLSPSPAQLGKSSSATTRVPGGSREVITISFPTTGALSSGLRDLNAAKGASTGSMVISINGPIGENRVEVSGPIGSNIRGFVKRTCPRLSEKQIKAAVKWMERETGHEM</sequence>
<protein>
    <submittedName>
        <fullName evidence="2">Uncharacterized protein</fullName>
    </submittedName>
</protein>
<feature type="region of interest" description="Disordered" evidence="1">
    <location>
        <begin position="160"/>
        <end position="232"/>
    </location>
</feature>
<feature type="region of interest" description="Disordered" evidence="1">
    <location>
        <begin position="50"/>
        <end position="106"/>
    </location>
</feature>
<gene>
    <name evidence="2" type="ORF">BTUL_0118g00210</name>
</gene>
<dbReference type="Proteomes" id="UP000297777">
    <property type="component" value="Unassembled WGS sequence"/>
</dbReference>